<protein>
    <recommendedName>
        <fullName evidence="2">HNH nuclease domain-containing protein</fullName>
    </recommendedName>
</protein>
<evidence type="ECO:0000313" key="3">
    <source>
        <dbReference type="EMBL" id="KAK1759902.1"/>
    </source>
</evidence>
<organism evidence="3 4">
    <name type="scientific">Echria macrotheca</name>
    <dbReference type="NCBI Taxonomy" id="438768"/>
    <lineage>
        <taxon>Eukaryota</taxon>
        <taxon>Fungi</taxon>
        <taxon>Dikarya</taxon>
        <taxon>Ascomycota</taxon>
        <taxon>Pezizomycotina</taxon>
        <taxon>Sordariomycetes</taxon>
        <taxon>Sordariomycetidae</taxon>
        <taxon>Sordariales</taxon>
        <taxon>Schizotheciaceae</taxon>
        <taxon>Echria</taxon>
    </lineage>
</organism>
<feature type="domain" description="HNH nuclease" evidence="2">
    <location>
        <begin position="204"/>
        <end position="296"/>
    </location>
</feature>
<evidence type="ECO:0000313" key="4">
    <source>
        <dbReference type="Proteomes" id="UP001239445"/>
    </source>
</evidence>
<feature type="region of interest" description="Disordered" evidence="1">
    <location>
        <begin position="108"/>
        <end position="170"/>
    </location>
</feature>
<keyword evidence="4" id="KW-1185">Reference proteome</keyword>
<proteinExistence type="predicted"/>
<name>A0AAJ0BL14_9PEZI</name>
<reference evidence="3" key="1">
    <citation type="submission" date="2023-06" db="EMBL/GenBank/DDBJ databases">
        <title>Genome-scale phylogeny and comparative genomics of the fungal order Sordariales.</title>
        <authorList>
            <consortium name="Lawrence Berkeley National Laboratory"/>
            <person name="Hensen N."/>
            <person name="Bonometti L."/>
            <person name="Westerberg I."/>
            <person name="Brannstrom I.O."/>
            <person name="Guillou S."/>
            <person name="Cros-Aarteil S."/>
            <person name="Calhoun S."/>
            <person name="Haridas S."/>
            <person name="Kuo A."/>
            <person name="Mondo S."/>
            <person name="Pangilinan J."/>
            <person name="Riley R."/>
            <person name="Labutti K."/>
            <person name="Andreopoulos B."/>
            <person name="Lipzen A."/>
            <person name="Chen C."/>
            <person name="Yanf M."/>
            <person name="Daum C."/>
            <person name="Ng V."/>
            <person name="Clum A."/>
            <person name="Steindorff A."/>
            <person name="Ohm R."/>
            <person name="Martin F."/>
            <person name="Silar P."/>
            <person name="Natvig D."/>
            <person name="Lalanne C."/>
            <person name="Gautier V."/>
            <person name="Ament-Velasquez S.L."/>
            <person name="Kruys A."/>
            <person name="Hutchinson M.I."/>
            <person name="Powell A.J."/>
            <person name="Barry K."/>
            <person name="Miller A.N."/>
            <person name="Grigoriev I.V."/>
            <person name="Debuchy R."/>
            <person name="Gladieux P."/>
            <person name="Thoren M.H."/>
            <person name="Johannesson H."/>
        </authorList>
    </citation>
    <scope>NUCLEOTIDE SEQUENCE</scope>
    <source>
        <strain evidence="3">PSN4</strain>
    </source>
</reference>
<evidence type="ECO:0000256" key="1">
    <source>
        <dbReference type="SAM" id="MobiDB-lite"/>
    </source>
</evidence>
<accession>A0AAJ0BL14</accession>
<feature type="compositionally biased region" description="Polar residues" evidence="1">
    <location>
        <begin position="152"/>
        <end position="169"/>
    </location>
</feature>
<dbReference type="AlphaFoldDB" id="A0AAJ0BL14"/>
<dbReference type="InterPro" id="IPR003615">
    <property type="entry name" value="HNH_nuc"/>
</dbReference>
<dbReference type="EMBL" id="MU839828">
    <property type="protein sequence ID" value="KAK1759902.1"/>
    <property type="molecule type" value="Genomic_DNA"/>
</dbReference>
<gene>
    <name evidence="3" type="ORF">QBC47DRAFT_438186</name>
</gene>
<sequence>MASYLSQPPSSPAKRFQQILLQHKNAPFSIIPLGGMTFRFHLIQKVENFLNLRGHKLSRFGFAIILFAPIETLRDEFSLSLMFALREGEISLDKHTERLVRTFVTKPEYLKPPSAPSTPQRPASATSSRKRKIDDENDDDDIPGSHKRGKSKNNNTDPISSPPNQNSQACPVHNFVSQKFDAQGNLQRNPSVAARRKALDNNKCLLLGTPDPEACHIIPFSSCNNPSNLNTFRDGLAALAVADLLDVSEDPEASLADLYQNGANGANGLGTSDKVWNTISLHPEVCEWWRRAYFGFRCLGIKEKGVGDGGGGGGWLVSVRFYWMPGRLAGFREGNEGVLARWPTETGKNPYLHKRDLDNLRYHPDVPEERRGKRIDTGMVFEIPVDTRAEAKKMRVAFDVQWLLVRIAAMTGLPTMSLQSEVKVSHMYTATSSFQYRDECHCIHVPGYSTPPIPGPISEYLKTMLMDNNFPGLIHKKALDHLNFLPQNNPIP</sequence>
<dbReference type="Pfam" id="PF13391">
    <property type="entry name" value="HNH_2"/>
    <property type="match status" value="1"/>
</dbReference>
<feature type="compositionally biased region" description="Polar residues" evidence="1">
    <location>
        <begin position="117"/>
        <end position="127"/>
    </location>
</feature>
<evidence type="ECO:0000259" key="2">
    <source>
        <dbReference type="Pfam" id="PF13391"/>
    </source>
</evidence>
<comment type="caution">
    <text evidence="3">The sequence shown here is derived from an EMBL/GenBank/DDBJ whole genome shotgun (WGS) entry which is preliminary data.</text>
</comment>
<dbReference type="Proteomes" id="UP001239445">
    <property type="component" value="Unassembled WGS sequence"/>
</dbReference>